<reference evidence="2 3" key="1">
    <citation type="submission" date="2024-03" db="EMBL/GenBank/DDBJ databases">
        <title>Human intestinal bacterial collection.</title>
        <authorList>
            <person name="Pauvert C."/>
            <person name="Hitch T.C.A."/>
            <person name="Clavel T."/>
        </authorList>
    </citation>
    <scope>NUCLEOTIDE SEQUENCE [LARGE SCALE GENOMIC DNA]</scope>
    <source>
        <strain evidence="2 3">CLA-JM-H10</strain>
    </source>
</reference>
<dbReference type="EMBL" id="JBBMES010000022">
    <property type="protein sequence ID" value="MEQ2536122.1"/>
    <property type="molecule type" value="Genomic_DNA"/>
</dbReference>
<proteinExistence type="predicted"/>
<dbReference type="Pfam" id="PF23870">
    <property type="entry name" value="DUF7225"/>
    <property type="match status" value="1"/>
</dbReference>
<keyword evidence="3" id="KW-1185">Reference proteome</keyword>
<evidence type="ECO:0000313" key="3">
    <source>
        <dbReference type="Proteomes" id="UP001480973"/>
    </source>
</evidence>
<organism evidence="2 3">
    <name type="scientific">Lachnospira intestinalis</name>
    <dbReference type="NCBI Taxonomy" id="3133158"/>
    <lineage>
        <taxon>Bacteria</taxon>
        <taxon>Bacillati</taxon>
        <taxon>Bacillota</taxon>
        <taxon>Clostridia</taxon>
        <taxon>Lachnospirales</taxon>
        <taxon>Lachnospiraceae</taxon>
        <taxon>Lachnospira</taxon>
    </lineage>
</organism>
<gene>
    <name evidence="2" type="ORF">WMO38_13540</name>
</gene>
<name>A0ABV1GRJ6_9FIRM</name>
<comment type="caution">
    <text evidence="2">The sequence shown here is derived from an EMBL/GenBank/DDBJ whole genome shotgun (WGS) entry which is preliminary data.</text>
</comment>
<accession>A0ABV1GRJ6</accession>
<protein>
    <recommendedName>
        <fullName evidence="1">DUF7225 domain-containing protein</fullName>
    </recommendedName>
</protein>
<evidence type="ECO:0000259" key="1">
    <source>
        <dbReference type="Pfam" id="PF23870"/>
    </source>
</evidence>
<evidence type="ECO:0000313" key="2">
    <source>
        <dbReference type="EMBL" id="MEQ2536122.1"/>
    </source>
</evidence>
<feature type="domain" description="DUF7225" evidence="1">
    <location>
        <begin position="15"/>
        <end position="119"/>
    </location>
</feature>
<dbReference type="Proteomes" id="UP001480973">
    <property type="component" value="Unassembled WGS sequence"/>
</dbReference>
<dbReference type="InterPro" id="IPR055649">
    <property type="entry name" value="DUF7225"/>
</dbReference>
<sequence length="126" mass="14915">MGMGGDTLEKDKRKIADFVNEYVKLNGYDVVMKNKELIELFEENDIKPESVFYLNSDYCYNKTNKGMIDNFKNDVHMFECVKRGYYRLLGENYKYNGEIVHKGKGDKEPRIIGRWENGIIVEWNPR</sequence>